<reference evidence="2" key="1">
    <citation type="journal article" date="2020" name="Stud. Mycol.">
        <title>101 Dothideomycetes genomes: a test case for predicting lifestyles and emergence of pathogens.</title>
        <authorList>
            <person name="Haridas S."/>
            <person name="Albert R."/>
            <person name="Binder M."/>
            <person name="Bloem J."/>
            <person name="Labutti K."/>
            <person name="Salamov A."/>
            <person name="Andreopoulos B."/>
            <person name="Baker S."/>
            <person name="Barry K."/>
            <person name="Bills G."/>
            <person name="Bluhm B."/>
            <person name="Cannon C."/>
            <person name="Castanera R."/>
            <person name="Culley D."/>
            <person name="Daum C."/>
            <person name="Ezra D."/>
            <person name="Gonzalez J."/>
            <person name="Henrissat B."/>
            <person name="Kuo A."/>
            <person name="Liang C."/>
            <person name="Lipzen A."/>
            <person name="Lutzoni F."/>
            <person name="Magnuson J."/>
            <person name="Mondo S."/>
            <person name="Nolan M."/>
            <person name="Ohm R."/>
            <person name="Pangilinan J."/>
            <person name="Park H.-J."/>
            <person name="Ramirez L."/>
            <person name="Alfaro M."/>
            <person name="Sun H."/>
            <person name="Tritt A."/>
            <person name="Yoshinaga Y."/>
            <person name="Zwiers L.-H."/>
            <person name="Turgeon B."/>
            <person name="Goodwin S."/>
            <person name="Spatafora J."/>
            <person name="Crous P."/>
            <person name="Grigoriev I."/>
        </authorList>
    </citation>
    <scope>NUCLEOTIDE SEQUENCE</scope>
    <source>
        <strain evidence="2">CBS 122367</strain>
    </source>
</reference>
<gene>
    <name evidence="2" type="ORF">K458DRAFT_489022</name>
</gene>
<feature type="compositionally biased region" description="Acidic residues" evidence="1">
    <location>
        <begin position="27"/>
        <end position="41"/>
    </location>
</feature>
<feature type="compositionally biased region" description="Basic and acidic residues" evidence="1">
    <location>
        <begin position="9"/>
        <end position="19"/>
    </location>
</feature>
<evidence type="ECO:0000256" key="1">
    <source>
        <dbReference type="SAM" id="MobiDB-lite"/>
    </source>
</evidence>
<organism evidence="2 3">
    <name type="scientific">Lentithecium fluviatile CBS 122367</name>
    <dbReference type="NCBI Taxonomy" id="1168545"/>
    <lineage>
        <taxon>Eukaryota</taxon>
        <taxon>Fungi</taxon>
        <taxon>Dikarya</taxon>
        <taxon>Ascomycota</taxon>
        <taxon>Pezizomycotina</taxon>
        <taxon>Dothideomycetes</taxon>
        <taxon>Pleosporomycetidae</taxon>
        <taxon>Pleosporales</taxon>
        <taxon>Massarineae</taxon>
        <taxon>Lentitheciaceae</taxon>
        <taxon>Lentithecium</taxon>
    </lineage>
</organism>
<proteinExistence type="predicted"/>
<dbReference type="AlphaFoldDB" id="A0A6G1IUY6"/>
<dbReference type="EMBL" id="MU005589">
    <property type="protein sequence ID" value="KAF2681928.1"/>
    <property type="molecule type" value="Genomic_DNA"/>
</dbReference>
<feature type="region of interest" description="Disordered" evidence="1">
    <location>
        <begin position="1"/>
        <end position="57"/>
    </location>
</feature>
<protein>
    <submittedName>
        <fullName evidence="2">Uncharacterized protein</fullName>
    </submittedName>
</protein>
<evidence type="ECO:0000313" key="2">
    <source>
        <dbReference type="EMBL" id="KAF2681928.1"/>
    </source>
</evidence>
<dbReference type="Proteomes" id="UP000799291">
    <property type="component" value="Unassembled WGS sequence"/>
</dbReference>
<dbReference type="OrthoDB" id="4398476at2759"/>
<evidence type="ECO:0000313" key="3">
    <source>
        <dbReference type="Proteomes" id="UP000799291"/>
    </source>
</evidence>
<name>A0A6G1IUY6_9PLEO</name>
<sequence>MAYNSQTSDHSDMDVHYEDNEYTSYDDSGDEEASENTDVDPETGMGPIPLEELERDELPPHDMLFGAIMEWGADLRRRIEDDGDQEGPELAQILNAEREQAVYVEAPGTKHPRAADLVLAPENDDKMDNAFLLEWETVVVKLKCQGFYNQDNFAEAVRADVVKIQDEIRPEYTRHGCSLYVVALSMTPEADEEMVMLGMTEFREPEGLDVPF</sequence>
<keyword evidence="3" id="KW-1185">Reference proteome</keyword>
<accession>A0A6G1IUY6</accession>